<dbReference type="RefSeq" id="WP_017841718.1">
    <property type="nucleotide sequence ID" value="NZ_CP035467.1"/>
</dbReference>
<feature type="transmembrane region" description="Helical" evidence="1">
    <location>
        <begin position="12"/>
        <end position="33"/>
    </location>
</feature>
<dbReference type="EMBL" id="CP035467">
    <property type="protein sequence ID" value="QCW84392.1"/>
    <property type="molecule type" value="Genomic_DNA"/>
</dbReference>
<dbReference type="OrthoDB" id="5574193at2"/>
<organism evidence="2 3">
    <name type="scientific">Methylotuvimicrobium buryatense</name>
    <name type="common">Methylomicrobium buryatense</name>
    <dbReference type="NCBI Taxonomy" id="95641"/>
    <lineage>
        <taxon>Bacteria</taxon>
        <taxon>Pseudomonadati</taxon>
        <taxon>Pseudomonadota</taxon>
        <taxon>Gammaproteobacteria</taxon>
        <taxon>Methylococcales</taxon>
        <taxon>Methylococcaceae</taxon>
        <taxon>Methylotuvimicrobium</taxon>
    </lineage>
</organism>
<evidence type="ECO:0000256" key="1">
    <source>
        <dbReference type="SAM" id="Phobius"/>
    </source>
</evidence>
<name>A0A4P9US86_METBY</name>
<dbReference type="Proteomes" id="UP000305881">
    <property type="component" value="Chromosome"/>
</dbReference>
<dbReference type="AlphaFoldDB" id="A0A4P9US86"/>
<dbReference type="KEGG" id="mbur:EQU24_20765"/>
<keyword evidence="1" id="KW-0812">Transmembrane</keyword>
<gene>
    <name evidence="2" type="ORF">EQU24_20765</name>
</gene>
<keyword evidence="3" id="KW-1185">Reference proteome</keyword>
<evidence type="ECO:0000313" key="2">
    <source>
        <dbReference type="EMBL" id="QCW84392.1"/>
    </source>
</evidence>
<keyword evidence="1" id="KW-1133">Transmembrane helix</keyword>
<proteinExistence type="predicted"/>
<protein>
    <submittedName>
        <fullName evidence="2">Uncharacterized protein</fullName>
    </submittedName>
</protein>
<keyword evidence="1" id="KW-0472">Membrane</keyword>
<reference evidence="3" key="1">
    <citation type="journal article" date="2019" name="J. Bacteriol.">
        <title>A Mutagenic Screen Identifies a TonB-Dependent Receptor Required for the Lanthanide Metal Switch in the Type I Methanotroph 'Methylotuvimicrobium buryatense' 5GB1C.</title>
        <authorList>
            <person name="Groom J.D."/>
            <person name="Ford S.M."/>
            <person name="Pesesky M.W."/>
            <person name="Lidstrom M.E."/>
        </authorList>
    </citation>
    <scope>NUCLEOTIDE SEQUENCE [LARGE SCALE GENOMIC DNA]</scope>
    <source>
        <strain evidence="3">5GB1C</strain>
    </source>
</reference>
<evidence type="ECO:0000313" key="3">
    <source>
        <dbReference type="Proteomes" id="UP000305881"/>
    </source>
</evidence>
<accession>A0A4P9US86</accession>
<sequence length="79" mass="9027">MTDLLPHLHIAGLVVLILLVILWTLLPFAVFGIKAKQDQQTRILRSVLKELRTLNAEQTPVENEIPEQEISYENKHNGD</sequence>